<dbReference type="SUPFAM" id="SSF54534">
    <property type="entry name" value="FKBP-like"/>
    <property type="match status" value="1"/>
</dbReference>
<proteinExistence type="inferred from homology"/>
<evidence type="ECO:0000259" key="5">
    <source>
        <dbReference type="Pfam" id="PF13145"/>
    </source>
</evidence>
<dbReference type="InterPro" id="IPR000297">
    <property type="entry name" value="PPIase_PpiC"/>
</dbReference>
<keyword evidence="7" id="KW-1185">Reference proteome</keyword>
<evidence type="ECO:0000313" key="7">
    <source>
        <dbReference type="Proteomes" id="UP000486297"/>
    </source>
</evidence>
<dbReference type="EC" id="5.2.1.8" evidence="3"/>
<evidence type="ECO:0000256" key="1">
    <source>
        <dbReference type="ARBA" id="ARBA00000971"/>
    </source>
</evidence>
<sequence>MKYQTAVAGIVAAAVAGLAIAKAPEIPAARIDSMVKEVLRQADQHPNQTSKPDGAAIRKDVVRQLQTFEVLKNEAIKVGLDKDPEVQNQFQTMEAQFYATQYAQYLERNTTVDDNDLYKIYDQQTRMIKLQQVSFKSEQEAHAALELLRKGLSFDDLMKRYPNPEQAFNEFIMPQQLPPYMAEIVEPMSRGDVTHQPVKLQDQFYLFKLSAVERNPEAQPFELVRNQLAQQAKQQKVRRQIDDLLKANGINQQ</sequence>
<dbReference type="AlphaFoldDB" id="A0A5Q3S0W5"/>
<dbReference type="SUPFAM" id="SSF109998">
    <property type="entry name" value="Triger factor/SurA peptide-binding domain-like"/>
    <property type="match status" value="1"/>
</dbReference>
<dbReference type="Proteomes" id="UP000486297">
    <property type="component" value="Unassembled WGS sequence"/>
</dbReference>
<name>A0A5Q3S0W5_9NEIS</name>
<evidence type="ECO:0000256" key="4">
    <source>
        <dbReference type="ARBA" id="ARBA00023110"/>
    </source>
</evidence>
<comment type="similarity">
    <text evidence="2">Belongs to the PpiC/parvulin rotamase family.</text>
</comment>
<dbReference type="Pfam" id="PF13145">
    <property type="entry name" value="Rotamase_2"/>
    <property type="match status" value="1"/>
</dbReference>
<evidence type="ECO:0000256" key="3">
    <source>
        <dbReference type="ARBA" id="ARBA00013194"/>
    </source>
</evidence>
<dbReference type="RefSeq" id="WP_095501607.1">
    <property type="nucleotide sequence ID" value="NZ_CP046027.1"/>
</dbReference>
<dbReference type="InterPro" id="IPR050245">
    <property type="entry name" value="PrsA_foldase"/>
</dbReference>
<dbReference type="GO" id="GO:0003755">
    <property type="term" value="F:peptidyl-prolyl cis-trans isomerase activity"/>
    <property type="evidence" value="ECO:0007669"/>
    <property type="project" value="UniProtKB-KW"/>
</dbReference>
<protein>
    <recommendedName>
        <fullName evidence="3">peptidylprolyl isomerase</fullName>
        <ecNumber evidence="3">5.2.1.8</ecNumber>
    </recommendedName>
</protein>
<gene>
    <name evidence="6" type="ORF">GJU80_03900</name>
</gene>
<dbReference type="PANTHER" id="PTHR47245:SF2">
    <property type="entry name" value="PEPTIDYL-PROLYL CIS-TRANS ISOMERASE HP_0175-RELATED"/>
    <property type="match status" value="1"/>
</dbReference>
<evidence type="ECO:0000313" key="6">
    <source>
        <dbReference type="EMBL" id="MRN37655.1"/>
    </source>
</evidence>
<keyword evidence="4" id="KW-0697">Rotamase</keyword>
<dbReference type="InterPro" id="IPR027304">
    <property type="entry name" value="Trigger_fact/SurA_dom_sf"/>
</dbReference>
<comment type="caution">
    <text evidence="6">The sequence shown here is derived from an EMBL/GenBank/DDBJ whole genome shotgun (WGS) entry which is preliminary data.</text>
</comment>
<dbReference type="PANTHER" id="PTHR47245">
    <property type="entry name" value="PEPTIDYLPROLYL ISOMERASE"/>
    <property type="match status" value="1"/>
</dbReference>
<dbReference type="Gene3D" id="3.10.50.40">
    <property type="match status" value="1"/>
</dbReference>
<dbReference type="InterPro" id="IPR046357">
    <property type="entry name" value="PPIase_dom_sf"/>
</dbReference>
<dbReference type="EMBL" id="WJXO01000001">
    <property type="protein sequence ID" value="MRN37655.1"/>
    <property type="molecule type" value="Genomic_DNA"/>
</dbReference>
<feature type="domain" description="PpiC" evidence="5">
    <location>
        <begin position="113"/>
        <end position="225"/>
    </location>
</feature>
<reference evidence="6" key="1">
    <citation type="journal article" name="Emerg. Infect. Dis.">
        <title>Two cases of a newly characterized neisseria species.</title>
        <authorList>
            <person name="Mustapha M."/>
            <person name="Lemos A.P.S."/>
            <person name="Harrison L.H."/>
            <person name="Vantyne D."/>
            <person name="Sacchi C.T."/>
        </authorList>
    </citation>
    <scope>NUCLEOTIDE SEQUENCE</scope>
    <source>
        <strain evidence="6">N.95.16</strain>
    </source>
</reference>
<keyword evidence="6" id="KW-0413">Isomerase</keyword>
<accession>A0A5Q3S0W5</accession>
<evidence type="ECO:0000256" key="2">
    <source>
        <dbReference type="ARBA" id="ARBA00007656"/>
    </source>
</evidence>
<organism evidence="6 7">
    <name type="scientific">Neisseria brasiliensis</name>
    <dbReference type="NCBI Taxonomy" id="2666100"/>
    <lineage>
        <taxon>Bacteria</taxon>
        <taxon>Pseudomonadati</taxon>
        <taxon>Pseudomonadota</taxon>
        <taxon>Betaproteobacteria</taxon>
        <taxon>Neisseriales</taxon>
        <taxon>Neisseriaceae</taxon>
        <taxon>Neisseria</taxon>
    </lineage>
</organism>
<comment type="catalytic activity">
    <reaction evidence="1">
        <text>[protein]-peptidylproline (omega=180) = [protein]-peptidylproline (omega=0)</text>
        <dbReference type="Rhea" id="RHEA:16237"/>
        <dbReference type="Rhea" id="RHEA-COMP:10747"/>
        <dbReference type="Rhea" id="RHEA-COMP:10748"/>
        <dbReference type="ChEBI" id="CHEBI:83833"/>
        <dbReference type="ChEBI" id="CHEBI:83834"/>
        <dbReference type="EC" id="5.2.1.8"/>
    </reaction>
</comment>